<evidence type="ECO:0000313" key="2">
    <source>
        <dbReference type="Proteomes" id="UP000016935"/>
    </source>
</evidence>
<name>R0IH87_EXST2</name>
<accession>R0IH87</accession>
<dbReference type="Proteomes" id="UP000016935">
    <property type="component" value="Unassembled WGS sequence"/>
</dbReference>
<dbReference type="AlphaFoldDB" id="R0IH87"/>
<sequence length="230" mass="26859">MPILVHPNPAHCRAFLSRPNTHVVKFPTGNTFYFSLPLDVSLLHELRLFELFALRDFLSSITDNVQRRMGQWGVENITHVQRTISKWLLHLKHLLHVERLAWAAGHGVPVFDEQDNLISFSWAWDKIHFEKGSSAVAEYARLLLEQIHRSSRGTASARQPEHFKRAEVQLKTWKAERTHAFEWTYDDVVICFGIFGAWFKDKAEWLRTRRDFDPYELVVEPVTGQAEVEL</sequence>
<dbReference type="OrthoDB" id="3690506at2759"/>
<dbReference type="HOGENOM" id="CLU_1205404_0_0_1"/>
<reference evidence="1 2" key="1">
    <citation type="journal article" date="2012" name="PLoS Pathog.">
        <title>Diverse lifestyles and strategies of plant pathogenesis encoded in the genomes of eighteen Dothideomycetes fungi.</title>
        <authorList>
            <person name="Ohm R.A."/>
            <person name="Feau N."/>
            <person name="Henrissat B."/>
            <person name="Schoch C.L."/>
            <person name="Horwitz B.A."/>
            <person name="Barry K.W."/>
            <person name="Condon B.J."/>
            <person name="Copeland A.C."/>
            <person name="Dhillon B."/>
            <person name="Glaser F."/>
            <person name="Hesse C.N."/>
            <person name="Kosti I."/>
            <person name="LaButti K."/>
            <person name="Lindquist E.A."/>
            <person name="Lucas S."/>
            <person name="Salamov A.A."/>
            <person name="Bradshaw R.E."/>
            <person name="Ciuffetti L."/>
            <person name="Hamelin R.C."/>
            <person name="Kema G.H.J."/>
            <person name="Lawrence C."/>
            <person name="Scott J.A."/>
            <person name="Spatafora J.W."/>
            <person name="Turgeon B.G."/>
            <person name="de Wit P.J.G.M."/>
            <person name="Zhong S."/>
            <person name="Goodwin S.B."/>
            <person name="Grigoriev I.V."/>
        </authorList>
    </citation>
    <scope>NUCLEOTIDE SEQUENCE [LARGE SCALE GENOMIC DNA]</scope>
    <source>
        <strain evidence="2">28A</strain>
    </source>
</reference>
<dbReference type="RefSeq" id="XP_008028055.1">
    <property type="nucleotide sequence ID" value="XM_008029864.1"/>
</dbReference>
<organism evidence="1 2">
    <name type="scientific">Exserohilum turcicum (strain 28A)</name>
    <name type="common">Northern leaf blight fungus</name>
    <name type="synonym">Setosphaeria turcica</name>
    <dbReference type="NCBI Taxonomy" id="671987"/>
    <lineage>
        <taxon>Eukaryota</taxon>
        <taxon>Fungi</taxon>
        <taxon>Dikarya</taxon>
        <taxon>Ascomycota</taxon>
        <taxon>Pezizomycotina</taxon>
        <taxon>Dothideomycetes</taxon>
        <taxon>Pleosporomycetidae</taxon>
        <taxon>Pleosporales</taxon>
        <taxon>Pleosporineae</taxon>
        <taxon>Pleosporaceae</taxon>
        <taxon>Exserohilum</taxon>
    </lineage>
</organism>
<protein>
    <submittedName>
        <fullName evidence="1">Uncharacterized protein</fullName>
    </submittedName>
</protein>
<keyword evidence="2" id="KW-1185">Reference proteome</keyword>
<dbReference type="EMBL" id="KB908814">
    <property type="protein sequence ID" value="EOA84346.1"/>
    <property type="molecule type" value="Genomic_DNA"/>
</dbReference>
<dbReference type="GeneID" id="19402473"/>
<proteinExistence type="predicted"/>
<reference evidence="1 2" key="2">
    <citation type="journal article" date="2013" name="PLoS Genet.">
        <title>Comparative genome structure, secondary metabolite, and effector coding capacity across Cochliobolus pathogens.</title>
        <authorList>
            <person name="Condon B.J."/>
            <person name="Leng Y."/>
            <person name="Wu D."/>
            <person name="Bushley K.E."/>
            <person name="Ohm R.A."/>
            <person name="Otillar R."/>
            <person name="Martin J."/>
            <person name="Schackwitz W."/>
            <person name="Grimwood J."/>
            <person name="MohdZainudin N."/>
            <person name="Xue C."/>
            <person name="Wang R."/>
            <person name="Manning V.A."/>
            <person name="Dhillon B."/>
            <person name="Tu Z.J."/>
            <person name="Steffenson B.J."/>
            <person name="Salamov A."/>
            <person name="Sun H."/>
            <person name="Lowry S."/>
            <person name="LaButti K."/>
            <person name="Han J."/>
            <person name="Copeland A."/>
            <person name="Lindquist E."/>
            <person name="Barry K."/>
            <person name="Schmutz J."/>
            <person name="Baker S.E."/>
            <person name="Ciuffetti L.M."/>
            <person name="Grigoriev I.V."/>
            <person name="Zhong S."/>
            <person name="Turgeon B.G."/>
        </authorList>
    </citation>
    <scope>NUCLEOTIDE SEQUENCE [LARGE SCALE GENOMIC DNA]</scope>
    <source>
        <strain evidence="2">28A</strain>
    </source>
</reference>
<gene>
    <name evidence="1" type="ORF">SETTUDRAFT_21699</name>
</gene>
<evidence type="ECO:0000313" key="1">
    <source>
        <dbReference type="EMBL" id="EOA84346.1"/>
    </source>
</evidence>